<dbReference type="PANTHER" id="PTHR30273">
    <property type="entry name" value="PERIPLASMIC SIGNAL SENSOR AND SIGMA FACTOR ACTIVATOR FECR-RELATED"/>
    <property type="match status" value="1"/>
</dbReference>
<keyword evidence="1" id="KW-0472">Membrane</keyword>
<reference evidence="4 5" key="1">
    <citation type="submission" date="2020-08" db="EMBL/GenBank/DDBJ databases">
        <title>Genome public.</title>
        <authorList>
            <person name="Liu C."/>
            <person name="Sun Q."/>
        </authorList>
    </citation>
    <scope>NUCLEOTIDE SEQUENCE [LARGE SCALE GENOMIC DNA]</scope>
    <source>
        <strain evidence="4 5">NSJ-56</strain>
    </source>
</reference>
<dbReference type="Gene3D" id="3.55.50.30">
    <property type="match status" value="1"/>
</dbReference>
<evidence type="ECO:0000259" key="3">
    <source>
        <dbReference type="Pfam" id="PF16344"/>
    </source>
</evidence>
<dbReference type="PANTHER" id="PTHR30273:SF2">
    <property type="entry name" value="PROTEIN FECR"/>
    <property type="match status" value="1"/>
</dbReference>
<keyword evidence="1" id="KW-1133">Transmembrane helix</keyword>
<organism evidence="4 5">
    <name type="scientific">Butyricimonas hominis</name>
    <dbReference type="NCBI Taxonomy" id="2763032"/>
    <lineage>
        <taxon>Bacteria</taxon>
        <taxon>Pseudomonadati</taxon>
        <taxon>Bacteroidota</taxon>
        <taxon>Bacteroidia</taxon>
        <taxon>Bacteroidales</taxon>
        <taxon>Odoribacteraceae</taxon>
        <taxon>Butyricimonas</taxon>
    </lineage>
</organism>
<dbReference type="Proteomes" id="UP000646484">
    <property type="component" value="Unassembled WGS sequence"/>
</dbReference>
<dbReference type="Gene3D" id="2.60.120.1440">
    <property type="match status" value="1"/>
</dbReference>
<feature type="transmembrane region" description="Helical" evidence="1">
    <location>
        <begin position="43"/>
        <end position="67"/>
    </location>
</feature>
<dbReference type="InterPro" id="IPR032508">
    <property type="entry name" value="FecR_C"/>
</dbReference>
<sequence length="353" mass="40570">MKNELDYLIQRVCNSKKKKIYDEDAGWKKVQARSFHKKRHSIFLLWSGYAACASIILGGILLVSNLLDHQTTTSLVQNESQLTSQKTKVELTLANGKSVDLDDVNDLHEEELGISITRDSVNNQLTYRSNEVSRPDSFEIRYNRLAVPKGADFSFELPDGTLVAVNSESVLQFPVQFASDDRTVYLDGEAYFEVTKNEKAPFRVITGNRQITVLGTKFNISSYSDDPDWSTTLVEGKVSVSDNGKLHVLHPSEQYIANNSTGIAEIKRVDVKLHTSWLHGKLHFKDCRMEDITRKLERWYDFTFIYQDEDCKDLKFRGVIDKDRSLKETLFLLEETKVIRFEIKDNVITIRKR</sequence>
<name>A0ABR7D370_9BACT</name>
<evidence type="ECO:0000313" key="5">
    <source>
        <dbReference type="Proteomes" id="UP000646484"/>
    </source>
</evidence>
<evidence type="ECO:0000256" key="1">
    <source>
        <dbReference type="SAM" id="Phobius"/>
    </source>
</evidence>
<dbReference type="InterPro" id="IPR012373">
    <property type="entry name" value="Ferrdict_sens_TM"/>
</dbReference>
<dbReference type="Pfam" id="PF04773">
    <property type="entry name" value="FecR"/>
    <property type="match status" value="1"/>
</dbReference>
<evidence type="ECO:0000313" key="4">
    <source>
        <dbReference type="EMBL" id="MBC5622279.1"/>
    </source>
</evidence>
<accession>A0ABR7D370</accession>
<keyword evidence="1" id="KW-0812">Transmembrane</keyword>
<dbReference type="EMBL" id="JACOOH010000006">
    <property type="protein sequence ID" value="MBC5622279.1"/>
    <property type="molecule type" value="Genomic_DNA"/>
</dbReference>
<keyword evidence="5" id="KW-1185">Reference proteome</keyword>
<comment type="caution">
    <text evidence="4">The sequence shown here is derived from an EMBL/GenBank/DDBJ whole genome shotgun (WGS) entry which is preliminary data.</text>
</comment>
<protein>
    <submittedName>
        <fullName evidence="4">DUF4974 domain-containing protein</fullName>
    </submittedName>
</protein>
<dbReference type="RefSeq" id="WP_186976893.1">
    <property type="nucleotide sequence ID" value="NZ_JACOOH010000006.1"/>
</dbReference>
<dbReference type="InterPro" id="IPR006860">
    <property type="entry name" value="FecR"/>
</dbReference>
<feature type="domain" description="Protein FecR C-terminal" evidence="3">
    <location>
        <begin position="281"/>
        <end position="350"/>
    </location>
</feature>
<dbReference type="Pfam" id="PF16344">
    <property type="entry name" value="FecR_C"/>
    <property type="match status" value="1"/>
</dbReference>
<gene>
    <name evidence="4" type="ORF">H8S64_14345</name>
</gene>
<evidence type="ECO:0000259" key="2">
    <source>
        <dbReference type="Pfam" id="PF04773"/>
    </source>
</evidence>
<feature type="domain" description="FecR protein" evidence="2">
    <location>
        <begin position="145"/>
        <end position="238"/>
    </location>
</feature>
<proteinExistence type="predicted"/>